<proteinExistence type="predicted"/>
<feature type="domain" description="Peptidase U32 collagenase" evidence="1">
    <location>
        <begin position="339"/>
        <end position="436"/>
    </location>
</feature>
<dbReference type="RefSeq" id="WP_103241504.1">
    <property type="nucleotide sequence ID" value="NZ_JANJZD010000027.1"/>
</dbReference>
<dbReference type="InterPro" id="IPR051454">
    <property type="entry name" value="RNA/ubiquinone_mod_enzymes"/>
</dbReference>
<reference evidence="2 3" key="1">
    <citation type="submission" date="2018-01" db="EMBL/GenBank/DDBJ databases">
        <authorList>
            <person name="Gaut B.S."/>
            <person name="Morton B.R."/>
            <person name="Clegg M.T."/>
            <person name="Duvall M.R."/>
        </authorList>
    </citation>
    <scope>NUCLEOTIDE SEQUENCE [LARGE SCALE GENOMIC DNA]</scope>
    <source>
        <strain evidence="2">GP69</strain>
    </source>
</reference>
<gene>
    <name evidence="2" type="primary">yhbU_2</name>
    <name evidence="2" type="ORF">AMURIS_04259</name>
</gene>
<dbReference type="GO" id="GO:0006508">
    <property type="term" value="P:proteolysis"/>
    <property type="evidence" value="ECO:0007669"/>
    <property type="project" value="UniProtKB-KW"/>
</dbReference>
<accession>A0A2K4ZM43</accession>
<dbReference type="GO" id="GO:0008233">
    <property type="term" value="F:peptidase activity"/>
    <property type="evidence" value="ECO:0007669"/>
    <property type="project" value="UniProtKB-KW"/>
</dbReference>
<dbReference type="PANTHER" id="PTHR30217">
    <property type="entry name" value="PEPTIDASE U32 FAMILY"/>
    <property type="match status" value="1"/>
</dbReference>
<dbReference type="Pfam" id="PF01136">
    <property type="entry name" value="Peptidase_U32"/>
    <property type="match status" value="1"/>
</dbReference>
<evidence type="ECO:0000259" key="1">
    <source>
        <dbReference type="Pfam" id="PF12392"/>
    </source>
</evidence>
<keyword evidence="3" id="KW-1185">Reference proteome</keyword>
<dbReference type="InterPro" id="IPR020988">
    <property type="entry name" value="Pept_U32_collagenase"/>
</dbReference>
<name>A0A2K4ZM43_9FIRM</name>
<dbReference type="PANTHER" id="PTHR30217:SF10">
    <property type="entry name" value="23S RRNA 5-HYDROXYCYTIDINE C2501 SYNTHASE"/>
    <property type="match status" value="1"/>
</dbReference>
<dbReference type="InterPro" id="IPR001539">
    <property type="entry name" value="Peptidase_U32"/>
</dbReference>
<evidence type="ECO:0000313" key="2">
    <source>
        <dbReference type="EMBL" id="SOY31515.1"/>
    </source>
</evidence>
<dbReference type="EC" id="3.4.-.-" evidence="2"/>
<protein>
    <submittedName>
        <fullName evidence="2">Putative protease YhbU</fullName>
        <ecNumber evidence="2">3.4.-.-</ecNumber>
    </submittedName>
</protein>
<evidence type="ECO:0000313" key="3">
    <source>
        <dbReference type="Proteomes" id="UP000236311"/>
    </source>
</evidence>
<dbReference type="Pfam" id="PF12392">
    <property type="entry name" value="DUF3656"/>
    <property type="match status" value="1"/>
</dbReference>
<keyword evidence="2" id="KW-0645">Protease</keyword>
<dbReference type="OrthoDB" id="9807498at2"/>
<organism evidence="2 3">
    <name type="scientific">Acetatifactor muris</name>
    <dbReference type="NCBI Taxonomy" id="879566"/>
    <lineage>
        <taxon>Bacteria</taxon>
        <taxon>Bacillati</taxon>
        <taxon>Bacillota</taxon>
        <taxon>Clostridia</taxon>
        <taxon>Lachnospirales</taxon>
        <taxon>Lachnospiraceae</taxon>
        <taxon>Acetatifactor</taxon>
    </lineage>
</organism>
<dbReference type="AlphaFoldDB" id="A0A2K4ZM43"/>
<dbReference type="Proteomes" id="UP000236311">
    <property type="component" value="Unassembled WGS sequence"/>
</dbReference>
<keyword evidence="2" id="KW-0378">Hydrolase</keyword>
<sequence>MNNHIKAELLAPAGNAEGFYGAIHAGADAVYLAGNKFGARAYAENFTAEELVRCIRYAHLLGRKIYLTVNTLLKESEFAGLYEYLYPFCEAGLDAVIVQDLGVLKFIREHFPDCKLHASTQMTLCGSWGASLLQSMGVSRIVPARELSLKELTVLKQNTGLEIEAFIHGAMCYCYSGQCLFSSILGGRSGNRGRCAQPCRLPYSVITDGVKSKNCYPLSLKDMCTIEHIPRLTEAGIDSFKIEGRMKRPEYTAGATALYRKYIDRYYELRENRGLEEAAEIYRVKKTDWKCLTSLYIRSSVQDGYYFKHNGRDMITLDSPAYSGNEEAVLAGIRERHLAEALKLPVRMKAVFQTGRPAALTIQRAEVSVSVSSDVVQRAERHPVTEENIRKQLTRLGDSIFRAESVEIDVSGDCFYPLKQINELRRRAVAELEERLLSENGYGKAVTCRKAELSENKAPGNRKGFRHPGEGSPEKGFVFAVRTIPQLEAVAEETGSGMQNIPVRLYVDGDLLVQEWETVCRLCGSASFSGGIYAALPYILRESDRSYLTQLYEKVQESSLFRGFLVRSMDGLGFVMQREKAIPCRGDAGLYVWNRSALREMEDMLEGFCLPYELRASEQKALLNGLPCEKVVYGRIPMMITANCLLKTTDRCRNHTEGPRRAASERQRSKSSDRLVLKDRLDKEFPVLVNCDHCMNIIYNSVPLSLHRELSGWRECVDLRMDFTLESPEEVKHLITSLRSNMAFPESEYTTGHEKRGVE</sequence>
<dbReference type="EMBL" id="OFSM01000027">
    <property type="protein sequence ID" value="SOY31515.1"/>
    <property type="molecule type" value="Genomic_DNA"/>
</dbReference>